<evidence type="ECO:0000259" key="4">
    <source>
        <dbReference type="PROSITE" id="PS50075"/>
    </source>
</evidence>
<dbReference type="Gene3D" id="3.30.70.3290">
    <property type="match status" value="1"/>
</dbReference>
<evidence type="ECO:0000256" key="3">
    <source>
        <dbReference type="ARBA" id="ARBA00022679"/>
    </source>
</evidence>
<dbReference type="SUPFAM" id="SSF55048">
    <property type="entry name" value="Probable ACP-binding domain of malonyl-CoA ACP transacylase"/>
    <property type="match status" value="1"/>
</dbReference>
<reference evidence="7" key="1">
    <citation type="submission" date="2023-07" db="EMBL/GenBank/DDBJ databases">
        <title>Verminephrobacter genomes.</title>
        <authorList>
            <person name="Lund M.B."/>
        </authorList>
    </citation>
    <scope>NUCLEOTIDE SEQUENCE [LARGE SCALE GENOMIC DNA]</scope>
    <source>
        <strain evidence="7">AtM5-05</strain>
    </source>
</reference>
<gene>
    <name evidence="6" type="ORF">D5039_17095</name>
</gene>
<dbReference type="Pfam" id="PF00698">
    <property type="entry name" value="Acyl_transf_1"/>
    <property type="match status" value="1"/>
</dbReference>
<dbReference type="Pfam" id="PF02801">
    <property type="entry name" value="Ketoacyl-synt_C"/>
    <property type="match status" value="1"/>
</dbReference>
<evidence type="ECO:0000313" key="6">
    <source>
        <dbReference type="EMBL" id="MCW5322800.1"/>
    </source>
</evidence>
<dbReference type="InterPro" id="IPR016036">
    <property type="entry name" value="Malonyl_transacylase_ACP-bd"/>
</dbReference>
<dbReference type="InterPro" id="IPR032821">
    <property type="entry name" value="PKS_assoc"/>
</dbReference>
<dbReference type="InterPro" id="IPR050091">
    <property type="entry name" value="PKS_NRPS_Biosynth_Enz"/>
</dbReference>
<dbReference type="InterPro" id="IPR014031">
    <property type="entry name" value="Ketoacyl_synth_C"/>
</dbReference>
<keyword evidence="6" id="KW-0012">Acyltransferase</keyword>
<dbReference type="SUPFAM" id="SSF52151">
    <property type="entry name" value="FabD/lysophospholipase-like"/>
    <property type="match status" value="1"/>
</dbReference>
<dbReference type="InterPro" id="IPR036736">
    <property type="entry name" value="ACP-like_sf"/>
</dbReference>
<keyword evidence="1" id="KW-0596">Phosphopantetheine</keyword>
<dbReference type="SUPFAM" id="SSF53901">
    <property type="entry name" value="Thiolase-like"/>
    <property type="match status" value="1"/>
</dbReference>
<keyword evidence="3" id="KW-0808">Transferase</keyword>
<evidence type="ECO:0000313" key="7">
    <source>
        <dbReference type="Proteomes" id="UP001208935"/>
    </source>
</evidence>
<dbReference type="RefSeq" id="WP_265282913.1">
    <property type="nucleotide sequence ID" value="NZ_QZCW01000003.1"/>
</dbReference>
<dbReference type="PANTHER" id="PTHR43775:SF37">
    <property type="entry name" value="SI:DKEY-61P9.11"/>
    <property type="match status" value="1"/>
</dbReference>
<dbReference type="InterPro" id="IPR009081">
    <property type="entry name" value="PP-bd_ACP"/>
</dbReference>
<accession>A0ABT3KWU1</accession>
<dbReference type="InterPro" id="IPR020841">
    <property type="entry name" value="PKS_Beta-ketoAc_synthase_dom"/>
</dbReference>
<dbReference type="PROSITE" id="PS52004">
    <property type="entry name" value="KS3_2"/>
    <property type="match status" value="1"/>
</dbReference>
<feature type="domain" description="Carrier" evidence="4">
    <location>
        <begin position="927"/>
        <end position="1001"/>
    </location>
</feature>
<protein>
    <submittedName>
        <fullName evidence="6">Acyltransferase domain-containing protein</fullName>
    </submittedName>
</protein>
<dbReference type="Gene3D" id="3.40.366.10">
    <property type="entry name" value="Malonyl-Coenzyme A Acyl Carrier Protein, domain 2"/>
    <property type="match status" value="1"/>
</dbReference>
<proteinExistence type="predicted"/>
<dbReference type="PANTHER" id="PTHR43775">
    <property type="entry name" value="FATTY ACID SYNTHASE"/>
    <property type="match status" value="1"/>
</dbReference>
<dbReference type="InterPro" id="IPR006162">
    <property type="entry name" value="Ppantetheine_attach_site"/>
</dbReference>
<dbReference type="EMBL" id="QZCW01000003">
    <property type="protein sequence ID" value="MCW5322800.1"/>
    <property type="molecule type" value="Genomic_DNA"/>
</dbReference>
<dbReference type="Pfam" id="PF00109">
    <property type="entry name" value="ketoacyl-synt"/>
    <property type="match status" value="1"/>
</dbReference>
<dbReference type="InterPro" id="IPR001227">
    <property type="entry name" value="Ac_transferase_dom_sf"/>
</dbReference>
<dbReference type="SMART" id="SM00827">
    <property type="entry name" value="PKS_AT"/>
    <property type="match status" value="1"/>
</dbReference>
<dbReference type="SMART" id="SM00825">
    <property type="entry name" value="PKS_KS"/>
    <property type="match status" value="1"/>
</dbReference>
<dbReference type="SUPFAM" id="SSF47336">
    <property type="entry name" value="ACP-like"/>
    <property type="match status" value="1"/>
</dbReference>
<evidence type="ECO:0000256" key="2">
    <source>
        <dbReference type="ARBA" id="ARBA00022553"/>
    </source>
</evidence>
<dbReference type="PROSITE" id="PS00012">
    <property type="entry name" value="PHOSPHOPANTETHEINE"/>
    <property type="match status" value="1"/>
</dbReference>
<dbReference type="Pfam" id="PF16197">
    <property type="entry name" value="KAsynt_C_assoc"/>
    <property type="match status" value="1"/>
</dbReference>
<dbReference type="InterPro" id="IPR014043">
    <property type="entry name" value="Acyl_transferase_dom"/>
</dbReference>
<dbReference type="InterPro" id="IPR016039">
    <property type="entry name" value="Thiolase-like"/>
</dbReference>
<keyword evidence="2" id="KW-0597">Phosphoprotein</keyword>
<comment type="caution">
    <text evidence="6">The sequence shown here is derived from an EMBL/GenBank/DDBJ whole genome shotgun (WGS) entry which is preliminary data.</text>
</comment>
<dbReference type="PROSITE" id="PS50075">
    <property type="entry name" value="CARRIER"/>
    <property type="match status" value="1"/>
</dbReference>
<dbReference type="InterPro" id="IPR016035">
    <property type="entry name" value="Acyl_Trfase/lysoPLipase"/>
</dbReference>
<name>A0ABT3KWU1_9BURK</name>
<evidence type="ECO:0000256" key="1">
    <source>
        <dbReference type="ARBA" id="ARBA00022450"/>
    </source>
</evidence>
<feature type="domain" description="Ketosynthase family 3 (KS3)" evidence="5">
    <location>
        <begin position="6"/>
        <end position="434"/>
    </location>
</feature>
<sequence length="1032" mass="111420">MNQNRNTDIAIIGAAGRFPGAESVDALWQVLLSGQEPFVLLDDAQLEAVGHGELARSPRYVRQARIPTHYDCFDAAFFGYSPREAAFMDPQQRLLLECAWHVFEHAGHVPEDADGMRTTVFASVGMNGYSALHALPQALAGNADMFDCIIGNDKDYSATRIAYKLNLGGAAVNVQTACSSSLVAVHLAVQSLLGFEADRALVAAATLSVPAEAGYLAEESGIRSPDGHCRPFDAMSNGTVFGSGVAAVLLRRLDDAIATGDRILAVIRSSAANNDAGSRVGFTAPGLRGQVEVISEALQVARADAAELAYVECHGTGTHLGDPIEVAALDQAIRANSANELPPHHCLIGSIKGNIGHLDTVAGLAGLIKTALCLQQKEIPATLHFSRPNPQIHIESTPFKVADRCQPWPADRPLLAGVSAFGFGGTNAHLILAGAPQPLPTGPVREWHCLPLSAADEIALERQAAALADWIEQHPDIALADIGYTLQVGRSALPWRAIALAGDRAEAIAAFRGMRAIQSRPSAGTLWIFPGQGTQYPGMAAAHYDAEPLFRDALDEVLDQLPKTTDLDTIRALLLNGNYSAGDDTAIVQPALFSYQVALGRTLLALGMTPSSLLGHSLGELSAACLAGVFQLREAAELVCTRGTLMAETEKGSMAVLQTDVGNVRVLLSERYPQLDLAVVNSPTCCVVGGPPASVDKLLADAFASNWQPRRLRTSHAFHTRMMDPVLERFRRLLQGLSPAAPRWPLLSGQDGQWLSPERATDPEYWVQQLRDPVRFDAAWKRISPFAHTLLEVGPPGGLLTFAHDAGCRGATMMTLSGDRHQHQPARQARFLHTLLRLWQQGEALDWGAFNQHWLPRRKVSLPPYPFARERHWLPSSLPLLQAVQQGQVDSLPVFSPARPQTNTSAPLNQAGIQLQARPRLDTPYTAPASELEREMTSIWQSLLFIAEIGRHDDFFALGGNSILALRLCQQVRRLGWVLTPQQVFQQRDIASLCANLSVPLAEPEPTSTVAVDLAPEDTESLLQLLDGADLK</sequence>
<dbReference type="Gene3D" id="1.10.1200.10">
    <property type="entry name" value="ACP-like"/>
    <property type="match status" value="1"/>
</dbReference>
<organism evidence="6 7">
    <name type="scientific">Verminephrobacter aporrectodeae subsp. tuberculatae</name>
    <dbReference type="NCBI Taxonomy" id="1110392"/>
    <lineage>
        <taxon>Bacteria</taxon>
        <taxon>Pseudomonadati</taxon>
        <taxon>Pseudomonadota</taxon>
        <taxon>Betaproteobacteria</taxon>
        <taxon>Burkholderiales</taxon>
        <taxon>Comamonadaceae</taxon>
        <taxon>Verminephrobacter</taxon>
    </lineage>
</organism>
<dbReference type="CDD" id="cd00833">
    <property type="entry name" value="PKS"/>
    <property type="match status" value="1"/>
</dbReference>
<dbReference type="GO" id="GO:0016746">
    <property type="term" value="F:acyltransferase activity"/>
    <property type="evidence" value="ECO:0007669"/>
    <property type="project" value="UniProtKB-KW"/>
</dbReference>
<dbReference type="Pfam" id="PF00550">
    <property type="entry name" value="PP-binding"/>
    <property type="match status" value="1"/>
</dbReference>
<dbReference type="InterPro" id="IPR014030">
    <property type="entry name" value="Ketoacyl_synth_N"/>
</dbReference>
<dbReference type="Gene3D" id="3.40.47.10">
    <property type="match status" value="1"/>
</dbReference>
<keyword evidence="7" id="KW-1185">Reference proteome</keyword>
<dbReference type="Proteomes" id="UP001208935">
    <property type="component" value="Unassembled WGS sequence"/>
</dbReference>
<evidence type="ECO:0000259" key="5">
    <source>
        <dbReference type="PROSITE" id="PS52004"/>
    </source>
</evidence>